<reference evidence="2 3" key="1">
    <citation type="journal article" date="2021" name="BMC Genomics">
        <title>Datura genome reveals duplications of psychoactive alkaloid biosynthetic genes and high mutation rate following tissue culture.</title>
        <authorList>
            <person name="Rajewski A."/>
            <person name="Carter-House D."/>
            <person name="Stajich J."/>
            <person name="Litt A."/>
        </authorList>
    </citation>
    <scope>NUCLEOTIDE SEQUENCE [LARGE SCALE GENOMIC DNA]</scope>
    <source>
        <strain evidence="2">AR-01</strain>
    </source>
</reference>
<keyword evidence="3" id="KW-1185">Reference proteome</keyword>
<name>A0ABS8VNA5_DATST</name>
<evidence type="ECO:0000313" key="3">
    <source>
        <dbReference type="Proteomes" id="UP000823775"/>
    </source>
</evidence>
<proteinExistence type="predicted"/>
<sequence>MESTLEVLVEKVLATEEGDQDLWSKLLDVTTTVKSHNVIIQQLEEHMNELESQMAAQTTENNMDPMQDIVENDIFKWKIEEEVVGELIADVFLKGEELAEVHHMCSKANRQLNRRSAMSKRESPVHLRYQPEYLAMDQGDLRHNFLPK</sequence>
<evidence type="ECO:0000256" key="1">
    <source>
        <dbReference type="SAM" id="Coils"/>
    </source>
</evidence>
<accession>A0ABS8VNA5</accession>
<protein>
    <submittedName>
        <fullName evidence="2">Uncharacterized protein</fullName>
    </submittedName>
</protein>
<evidence type="ECO:0000313" key="2">
    <source>
        <dbReference type="EMBL" id="MCE0482291.1"/>
    </source>
</evidence>
<dbReference type="Proteomes" id="UP000823775">
    <property type="component" value="Unassembled WGS sequence"/>
</dbReference>
<dbReference type="EMBL" id="JACEIK010005844">
    <property type="protein sequence ID" value="MCE0482291.1"/>
    <property type="molecule type" value="Genomic_DNA"/>
</dbReference>
<comment type="caution">
    <text evidence="2">The sequence shown here is derived from an EMBL/GenBank/DDBJ whole genome shotgun (WGS) entry which is preliminary data.</text>
</comment>
<keyword evidence="1" id="KW-0175">Coiled coil</keyword>
<gene>
    <name evidence="2" type="ORF">HAX54_040954</name>
</gene>
<organism evidence="2 3">
    <name type="scientific">Datura stramonium</name>
    <name type="common">Jimsonweed</name>
    <name type="synonym">Common thornapple</name>
    <dbReference type="NCBI Taxonomy" id="4076"/>
    <lineage>
        <taxon>Eukaryota</taxon>
        <taxon>Viridiplantae</taxon>
        <taxon>Streptophyta</taxon>
        <taxon>Embryophyta</taxon>
        <taxon>Tracheophyta</taxon>
        <taxon>Spermatophyta</taxon>
        <taxon>Magnoliopsida</taxon>
        <taxon>eudicotyledons</taxon>
        <taxon>Gunneridae</taxon>
        <taxon>Pentapetalae</taxon>
        <taxon>asterids</taxon>
        <taxon>lamiids</taxon>
        <taxon>Solanales</taxon>
        <taxon>Solanaceae</taxon>
        <taxon>Solanoideae</taxon>
        <taxon>Datureae</taxon>
        <taxon>Datura</taxon>
    </lineage>
</organism>
<feature type="coiled-coil region" evidence="1">
    <location>
        <begin position="33"/>
        <end position="60"/>
    </location>
</feature>